<organism evidence="1 2">
    <name type="scientific">Streptomyces laurentii</name>
    <dbReference type="NCBI Taxonomy" id="39478"/>
    <lineage>
        <taxon>Bacteria</taxon>
        <taxon>Bacillati</taxon>
        <taxon>Actinomycetota</taxon>
        <taxon>Actinomycetes</taxon>
        <taxon>Kitasatosporales</taxon>
        <taxon>Streptomycetaceae</taxon>
        <taxon>Streptomyces</taxon>
    </lineage>
</organism>
<dbReference type="KEGG" id="slau:SLA_5955"/>
<proteinExistence type="predicted"/>
<dbReference type="EMBL" id="AP017424">
    <property type="protein sequence ID" value="BAU86824.1"/>
    <property type="molecule type" value="Genomic_DNA"/>
</dbReference>
<sequence>MKVSATRLVVTVVPTFAPRIMGIAPSMGSAPDPTAVTAMAVVVVDDWIRTVPRTPTLSPTHGFAAKANMVCAASPPSPAKPRLMMLTAQISR</sequence>
<name>A0A160P6A7_STRLU</name>
<reference evidence="1 2" key="1">
    <citation type="journal article" date="2016" name="Genome Announc.">
        <title>Complete Genome Sequence of Thiostrepton-Producing Streptomyces laurentii ATCC 31255.</title>
        <authorList>
            <person name="Doi K."/>
            <person name="Fujino Y."/>
            <person name="Nagayoshi Y."/>
            <person name="Ohshima T."/>
            <person name="Ogata S."/>
        </authorList>
    </citation>
    <scope>NUCLEOTIDE SEQUENCE [LARGE SCALE GENOMIC DNA]</scope>
    <source>
        <strain evidence="1 2">ATCC 31255</strain>
    </source>
</reference>
<keyword evidence="2" id="KW-1185">Reference proteome</keyword>
<protein>
    <submittedName>
        <fullName evidence="1">Uncharacterized protein</fullName>
    </submittedName>
</protein>
<gene>
    <name evidence="1" type="ORF">SLA_5955</name>
</gene>
<dbReference type="AlphaFoldDB" id="A0A160P6A7"/>
<evidence type="ECO:0000313" key="2">
    <source>
        <dbReference type="Proteomes" id="UP000217676"/>
    </source>
</evidence>
<evidence type="ECO:0000313" key="1">
    <source>
        <dbReference type="EMBL" id="BAU86824.1"/>
    </source>
</evidence>
<accession>A0A160P6A7</accession>
<dbReference type="Proteomes" id="UP000217676">
    <property type="component" value="Chromosome"/>
</dbReference>